<evidence type="ECO:0000256" key="2">
    <source>
        <dbReference type="SAM" id="MobiDB-lite"/>
    </source>
</evidence>
<dbReference type="GO" id="GO:0008270">
    <property type="term" value="F:zinc ion binding"/>
    <property type="evidence" value="ECO:0007669"/>
    <property type="project" value="InterPro"/>
</dbReference>
<organism evidence="4 5">
    <name type="scientific">Gryllotalpicola protaetiae</name>
    <dbReference type="NCBI Taxonomy" id="2419771"/>
    <lineage>
        <taxon>Bacteria</taxon>
        <taxon>Bacillati</taxon>
        <taxon>Actinomycetota</taxon>
        <taxon>Actinomycetes</taxon>
        <taxon>Micrococcales</taxon>
        <taxon>Microbacteriaceae</taxon>
        <taxon>Gryllotalpicola</taxon>
    </lineage>
</organism>
<dbReference type="KEGG" id="gry:D7I44_05525"/>
<sequence>MSKVGAAACETLTRLGRALPVDPAVLTDGQLIRLVEDAEAAQRQVGAVKLAVAAEMARRSAADDPGSLARRLGFKTAAAALSGLTGSSGREAQRLVTEAADLAGLPAVEAAVLDGRIGREAAAAISGELKKAASTADAGDLEAAQTELVELAVSTGADEVRAKAAETAAGLTVEVVQEQAKKAMAERFFWMSPVIDGSARVSGRLPTGHASVIKSVLDGLRNPKGKKTVTFQPVAEDAPGDARTAGQADADHLRDVFALAARSVDMPDMAGDHPTVWLSTTLSELESGAGLAFYAGTPGPVPASEAVQAACTGGTQAVIFDDQGAVLNLGRSTRGFTRRQRRAISLRDGGTCLIPDCSVPAQWCEVHHVISYRDGGATDIGNGVNLCWFHHHDIDTGPWQIRMTNGTPEVRYAYGGRTIDWKPVGNGTAAHLQTTAPPGAPPPLQ</sequence>
<evidence type="ECO:0000259" key="3">
    <source>
        <dbReference type="SMART" id="SM00507"/>
    </source>
</evidence>
<dbReference type="Proteomes" id="UP000275069">
    <property type="component" value="Chromosome"/>
</dbReference>
<evidence type="ECO:0000313" key="5">
    <source>
        <dbReference type="Proteomes" id="UP000275069"/>
    </source>
</evidence>
<proteinExistence type="inferred from homology"/>
<comment type="similarity">
    <text evidence="1">Belongs to the Rv1128c/1148c/1588c/1702c/1945/3466 family.</text>
</comment>
<dbReference type="Gene3D" id="1.10.30.50">
    <property type="match status" value="1"/>
</dbReference>
<reference evidence="4 5" key="1">
    <citation type="submission" date="2018-09" db="EMBL/GenBank/DDBJ databases">
        <title>Genome sequencing of strain 2DFW10M-5.</title>
        <authorList>
            <person name="Heo J."/>
            <person name="Kim S.-J."/>
            <person name="Kwon S.-W."/>
        </authorList>
    </citation>
    <scope>NUCLEOTIDE SEQUENCE [LARGE SCALE GENOMIC DNA]</scope>
    <source>
        <strain evidence="4 5">2DFW10M-5</strain>
    </source>
</reference>
<keyword evidence="4" id="KW-0540">Nuclease</keyword>
<dbReference type="RefSeq" id="WP_120788569.1">
    <property type="nucleotide sequence ID" value="NZ_CP032624.1"/>
</dbReference>
<dbReference type="InterPro" id="IPR003870">
    <property type="entry name" value="DUF222"/>
</dbReference>
<keyword evidence="4" id="KW-0378">Hydrolase</keyword>
<feature type="domain" description="HNH nuclease" evidence="3">
    <location>
        <begin position="339"/>
        <end position="392"/>
    </location>
</feature>
<accession>A0A387BPU7</accession>
<name>A0A387BPU7_9MICO</name>
<dbReference type="EMBL" id="CP032624">
    <property type="protein sequence ID" value="AYG03037.1"/>
    <property type="molecule type" value="Genomic_DNA"/>
</dbReference>
<dbReference type="OrthoDB" id="5177627at2"/>
<dbReference type="SMART" id="SM00507">
    <property type="entry name" value="HNHc"/>
    <property type="match status" value="1"/>
</dbReference>
<dbReference type="Pfam" id="PF01844">
    <property type="entry name" value="HNH"/>
    <property type="match status" value="1"/>
</dbReference>
<evidence type="ECO:0000313" key="4">
    <source>
        <dbReference type="EMBL" id="AYG03037.1"/>
    </source>
</evidence>
<dbReference type="InterPro" id="IPR003615">
    <property type="entry name" value="HNH_nuc"/>
</dbReference>
<feature type="region of interest" description="Disordered" evidence="2">
    <location>
        <begin position="425"/>
        <end position="445"/>
    </location>
</feature>
<evidence type="ECO:0000256" key="1">
    <source>
        <dbReference type="ARBA" id="ARBA00023450"/>
    </source>
</evidence>
<keyword evidence="4" id="KW-0255">Endonuclease</keyword>
<protein>
    <submittedName>
        <fullName evidence="4">HNH endonuclease</fullName>
    </submittedName>
</protein>
<dbReference type="CDD" id="cd00085">
    <property type="entry name" value="HNHc"/>
    <property type="match status" value="1"/>
</dbReference>
<gene>
    <name evidence="4" type="ORF">D7I44_05525</name>
</gene>
<keyword evidence="5" id="KW-1185">Reference proteome</keyword>
<dbReference type="GO" id="GO:0004519">
    <property type="term" value="F:endonuclease activity"/>
    <property type="evidence" value="ECO:0007669"/>
    <property type="project" value="UniProtKB-KW"/>
</dbReference>
<dbReference type="AlphaFoldDB" id="A0A387BPU7"/>
<dbReference type="GO" id="GO:0003676">
    <property type="term" value="F:nucleic acid binding"/>
    <property type="evidence" value="ECO:0007669"/>
    <property type="project" value="InterPro"/>
</dbReference>
<dbReference type="InterPro" id="IPR002711">
    <property type="entry name" value="HNH"/>
</dbReference>
<dbReference type="Pfam" id="PF02720">
    <property type="entry name" value="DUF222"/>
    <property type="match status" value="1"/>
</dbReference>